<gene>
    <name evidence="3" type="ORF">O9K51_02762</name>
</gene>
<organism evidence="3 4">
    <name type="scientific">Purpureocillium lavendulum</name>
    <dbReference type="NCBI Taxonomy" id="1247861"/>
    <lineage>
        <taxon>Eukaryota</taxon>
        <taxon>Fungi</taxon>
        <taxon>Dikarya</taxon>
        <taxon>Ascomycota</taxon>
        <taxon>Pezizomycotina</taxon>
        <taxon>Sordariomycetes</taxon>
        <taxon>Hypocreomycetidae</taxon>
        <taxon>Hypocreales</taxon>
        <taxon>Ophiocordycipitaceae</taxon>
        <taxon>Purpureocillium</taxon>
    </lineage>
</organism>
<comment type="caution">
    <text evidence="3">The sequence shown here is derived from an EMBL/GenBank/DDBJ whole genome shotgun (WGS) entry which is preliminary data.</text>
</comment>
<evidence type="ECO:0000256" key="1">
    <source>
        <dbReference type="SAM" id="Coils"/>
    </source>
</evidence>
<feature type="compositionally biased region" description="Polar residues" evidence="2">
    <location>
        <begin position="156"/>
        <end position="183"/>
    </location>
</feature>
<dbReference type="Proteomes" id="UP001163105">
    <property type="component" value="Unassembled WGS sequence"/>
</dbReference>
<protein>
    <submittedName>
        <fullName evidence="3">Uncharacterized protein</fullName>
    </submittedName>
</protein>
<proteinExistence type="predicted"/>
<evidence type="ECO:0000256" key="2">
    <source>
        <dbReference type="SAM" id="MobiDB-lite"/>
    </source>
</evidence>
<accession>A0AB34FZA9</accession>
<evidence type="ECO:0000313" key="3">
    <source>
        <dbReference type="EMBL" id="KAJ6444368.1"/>
    </source>
</evidence>
<evidence type="ECO:0000313" key="4">
    <source>
        <dbReference type="Proteomes" id="UP001163105"/>
    </source>
</evidence>
<feature type="coiled-coil region" evidence="1">
    <location>
        <begin position="327"/>
        <end position="404"/>
    </location>
</feature>
<dbReference type="EMBL" id="JAQHRD010000002">
    <property type="protein sequence ID" value="KAJ6444368.1"/>
    <property type="molecule type" value="Genomic_DNA"/>
</dbReference>
<keyword evidence="1" id="KW-0175">Coiled coil</keyword>
<reference evidence="3" key="1">
    <citation type="submission" date="2023-01" db="EMBL/GenBank/DDBJ databases">
        <title>The growth and conidiation of Purpureocillium lavendulum are regulated by nitrogen source and histone H3K14 acetylation.</title>
        <authorList>
            <person name="Tang P."/>
            <person name="Han J."/>
            <person name="Zhang C."/>
            <person name="Tang P."/>
            <person name="Qi F."/>
            <person name="Zhang K."/>
            <person name="Liang L."/>
        </authorList>
    </citation>
    <scope>NUCLEOTIDE SEQUENCE</scope>
    <source>
        <strain evidence="3">YMF1.00683</strain>
    </source>
</reference>
<feature type="region of interest" description="Disordered" evidence="2">
    <location>
        <begin position="156"/>
        <end position="212"/>
    </location>
</feature>
<name>A0AB34FZA9_9HYPO</name>
<sequence length="446" mass="50620">MSNAASSHLGSDSKQLLSEYYPELPPGAADFHKTWYDDIKAAWSEIKSECDEDDRKLWFHYVSRLVPQKRKDDTDGRSAIKPHDHYIMRAFRKEQHWITFIMARIMYGFEKVWRSKHFVGVKVHWQAKDYGVDLLPSNWSKRRDIEEALRIDQADNSNIRTSTETPRTQATVRPVSATATPTDSGLAILPQKRDGTALTNSAKRSRTEEPLTMINSSVLALSNSTANTDPETPITPDQQQVLEVENGVRASTHNEPDPGNQTQTRTAETSGQVISAHQSDLLGRMPPQVQLHVATQAEVEELGALALQLYTNKAGKLFEKLEHGKIKAELEAEMSKLHTELVSLMDDGVRKNRQLVDELADELAVEKDRGQQLRDRQAKLETENEELRSRLTESKEDLGVLKAENEYHDARLKKLELLIRQTTQSFHAWVDSATQLYPHESRPALV</sequence>
<dbReference type="AlphaFoldDB" id="A0AB34FZA9"/>
<keyword evidence="4" id="KW-1185">Reference proteome</keyword>
<feature type="region of interest" description="Disordered" evidence="2">
    <location>
        <begin position="250"/>
        <end position="272"/>
    </location>
</feature>